<comment type="pathway">
    <text evidence="1 10">Lipid metabolism; malonyl-CoA biosynthesis; malonyl-CoA from acetyl-CoA: step 1/1.</text>
</comment>
<evidence type="ECO:0000256" key="10">
    <source>
        <dbReference type="HAMAP-Rule" id="MF_00823"/>
    </source>
</evidence>
<keyword evidence="6 10" id="KW-0067">ATP-binding</keyword>
<dbReference type="Pfam" id="PF03255">
    <property type="entry name" value="ACCA"/>
    <property type="match status" value="1"/>
</dbReference>
<keyword evidence="2 10" id="KW-0444">Lipid biosynthesis</keyword>
<comment type="caution">
    <text evidence="12">The sequence shown here is derived from an EMBL/GenBank/DDBJ whole genome shotgun (WGS) entry which is preliminary data.</text>
</comment>
<evidence type="ECO:0000259" key="11">
    <source>
        <dbReference type="PROSITE" id="PS50989"/>
    </source>
</evidence>
<dbReference type="HAMAP" id="MF_00823">
    <property type="entry name" value="AcetylCoA_CT_alpha"/>
    <property type="match status" value="1"/>
</dbReference>
<comment type="subunit">
    <text evidence="10">Acetyl-CoA carboxylase is a heterohexamer composed of biotin carboxyl carrier protein (AccB), biotin carboxylase (AccC) and two subunits each of ACCase subunit alpha (AccA) and ACCase subunit beta (AccD).</text>
</comment>
<name>A0ABP9AFX2_9SPHI</name>
<keyword evidence="7 10" id="KW-0443">Lipid metabolism</keyword>
<dbReference type="PROSITE" id="PS50989">
    <property type="entry name" value="COA_CT_CTER"/>
    <property type="match status" value="1"/>
</dbReference>
<dbReference type="EMBL" id="BAABIQ010000003">
    <property type="protein sequence ID" value="GAA4780521.1"/>
    <property type="molecule type" value="Genomic_DNA"/>
</dbReference>
<keyword evidence="5 10" id="KW-0276">Fatty acid metabolism</keyword>
<keyword evidence="10" id="KW-0963">Cytoplasm</keyword>
<dbReference type="NCBIfam" id="NF004344">
    <property type="entry name" value="PRK05724.1"/>
    <property type="match status" value="1"/>
</dbReference>
<evidence type="ECO:0000256" key="1">
    <source>
        <dbReference type="ARBA" id="ARBA00004956"/>
    </source>
</evidence>
<keyword evidence="4 10" id="KW-0547">Nucleotide-binding</keyword>
<reference evidence="13" key="1">
    <citation type="journal article" date="2019" name="Int. J. Syst. Evol. Microbiol.">
        <title>The Global Catalogue of Microorganisms (GCM) 10K type strain sequencing project: providing services to taxonomists for standard genome sequencing and annotation.</title>
        <authorList>
            <consortium name="The Broad Institute Genomics Platform"/>
            <consortium name="The Broad Institute Genome Sequencing Center for Infectious Disease"/>
            <person name="Wu L."/>
            <person name="Ma J."/>
        </authorList>
    </citation>
    <scope>NUCLEOTIDE SEQUENCE [LARGE SCALE GENOMIC DNA]</scope>
    <source>
        <strain evidence="13">JCM 18200</strain>
    </source>
</reference>
<evidence type="ECO:0000256" key="4">
    <source>
        <dbReference type="ARBA" id="ARBA00022741"/>
    </source>
</evidence>
<gene>
    <name evidence="10" type="primary">accA</name>
    <name evidence="12" type="ORF">GCM10023231_04500</name>
</gene>
<dbReference type="PRINTS" id="PR01069">
    <property type="entry name" value="ACCCTRFRASEA"/>
</dbReference>
<dbReference type="Gene3D" id="3.90.226.10">
    <property type="entry name" value="2-enoyl-CoA Hydratase, Chain A, domain 1"/>
    <property type="match status" value="1"/>
</dbReference>
<feature type="domain" description="CoA carboxyltransferase C-terminal" evidence="11">
    <location>
        <begin position="100"/>
        <end position="354"/>
    </location>
</feature>
<protein>
    <recommendedName>
        <fullName evidence="10">Acetyl-coenzyme A carboxylase carboxyl transferase subunit alpha</fullName>
        <shortName evidence="10">ACCase subunit alpha</shortName>
        <shortName evidence="10">Acetyl-CoA carboxylase carboxyltransferase subunit alpha</shortName>
        <ecNumber evidence="10">2.1.3.15</ecNumber>
    </recommendedName>
</protein>
<dbReference type="EC" id="2.1.3.15" evidence="10"/>
<evidence type="ECO:0000313" key="13">
    <source>
        <dbReference type="Proteomes" id="UP001501411"/>
    </source>
</evidence>
<evidence type="ECO:0000256" key="9">
    <source>
        <dbReference type="ARBA" id="ARBA00049152"/>
    </source>
</evidence>
<evidence type="ECO:0000256" key="2">
    <source>
        <dbReference type="ARBA" id="ARBA00022516"/>
    </source>
</evidence>
<dbReference type="NCBIfam" id="TIGR00513">
    <property type="entry name" value="accA"/>
    <property type="match status" value="1"/>
</dbReference>
<comment type="subcellular location">
    <subcellularLocation>
        <location evidence="10">Cytoplasm</location>
    </subcellularLocation>
</comment>
<evidence type="ECO:0000313" key="12">
    <source>
        <dbReference type="EMBL" id="GAA4780521.1"/>
    </source>
</evidence>
<keyword evidence="13" id="KW-1185">Reference proteome</keyword>
<sequence length="379" mass="42725">MELKAGFYIGNYQAEQHKDGIAFIQDEISKKTFVFKYNCPIIEHNLLFNKKIIRTLAAQIFFMETTFDFEKPIADLLLQIEKVNQVEDKTKVDMSATLSELQGKLEETRKEIYSNLTGWQKVQMSRHPDRPQTLDYISMICEDFIELYGDRNIKDDKAIVGGLATIHGQTIMVIGHQKGKNTKERQYRNFGMANPEGYRKALRLMKMAEKFGKPVVCFIDTMGAYPGLEAEERGQGEAIARNLLEMSVLKVPIICIIVGEGASGGALGIGIGDKVYMLEHTWYSVISPESCSSILWRSWDYKEKAAECLKLTSENMYGNGLIDGVIPEPLGGAHRDPAKMAETVKEQLIKDIAELSKKSIDKLVSERIEKFCAMGVVVE</sequence>
<accession>A0ABP9AFX2</accession>
<evidence type="ECO:0000256" key="3">
    <source>
        <dbReference type="ARBA" id="ARBA00022679"/>
    </source>
</evidence>
<comment type="function">
    <text evidence="10">Component of the acetyl coenzyme A carboxylase (ACC) complex. First, biotin carboxylase catalyzes the carboxylation of biotin on its carrier protein (BCCP) and then the CO(2) group is transferred by the carboxyltransferase to acetyl-CoA to form malonyl-CoA.</text>
</comment>
<keyword evidence="8 10" id="KW-0275">Fatty acid biosynthesis</keyword>
<dbReference type="SUPFAM" id="SSF52096">
    <property type="entry name" value="ClpP/crotonase"/>
    <property type="match status" value="1"/>
</dbReference>
<organism evidence="12 13">
    <name type="scientific">Olivibacter ginsenosidimutans</name>
    <dbReference type="NCBI Taxonomy" id="1176537"/>
    <lineage>
        <taxon>Bacteria</taxon>
        <taxon>Pseudomonadati</taxon>
        <taxon>Bacteroidota</taxon>
        <taxon>Sphingobacteriia</taxon>
        <taxon>Sphingobacteriales</taxon>
        <taxon>Sphingobacteriaceae</taxon>
        <taxon>Olivibacter</taxon>
    </lineage>
</organism>
<dbReference type="NCBIfam" id="NF041504">
    <property type="entry name" value="AccA_sub"/>
    <property type="match status" value="1"/>
</dbReference>
<dbReference type="PANTHER" id="PTHR42853:SF3">
    <property type="entry name" value="ACETYL-COENZYME A CARBOXYLASE CARBOXYL TRANSFERASE SUBUNIT ALPHA, CHLOROPLASTIC"/>
    <property type="match status" value="1"/>
</dbReference>
<dbReference type="InterPro" id="IPR011763">
    <property type="entry name" value="COA_CT_C"/>
</dbReference>
<evidence type="ECO:0000256" key="7">
    <source>
        <dbReference type="ARBA" id="ARBA00023098"/>
    </source>
</evidence>
<dbReference type="InterPro" id="IPR001095">
    <property type="entry name" value="Acetyl_CoA_COase_a_su"/>
</dbReference>
<dbReference type="InterPro" id="IPR029045">
    <property type="entry name" value="ClpP/crotonase-like_dom_sf"/>
</dbReference>
<evidence type="ECO:0000256" key="6">
    <source>
        <dbReference type="ARBA" id="ARBA00022840"/>
    </source>
</evidence>
<keyword evidence="3 10" id="KW-0808">Transferase</keyword>
<proteinExistence type="inferred from homology"/>
<comment type="catalytic activity">
    <reaction evidence="9 10">
        <text>N(6)-carboxybiotinyl-L-lysyl-[protein] + acetyl-CoA = N(6)-biotinyl-L-lysyl-[protein] + malonyl-CoA</text>
        <dbReference type="Rhea" id="RHEA:54728"/>
        <dbReference type="Rhea" id="RHEA-COMP:10505"/>
        <dbReference type="Rhea" id="RHEA-COMP:10506"/>
        <dbReference type="ChEBI" id="CHEBI:57288"/>
        <dbReference type="ChEBI" id="CHEBI:57384"/>
        <dbReference type="ChEBI" id="CHEBI:83144"/>
        <dbReference type="ChEBI" id="CHEBI:83145"/>
        <dbReference type="EC" id="2.1.3.15"/>
    </reaction>
</comment>
<comment type="similarity">
    <text evidence="10">Belongs to the AccA family.</text>
</comment>
<dbReference type="Proteomes" id="UP001501411">
    <property type="component" value="Unassembled WGS sequence"/>
</dbReference>
<evidence type="ECO:0000256" key="5">
    <source>
        <dbReference type="ARBA" id="ARBA00022832"/>
    </source>
</evidence>
<evidence type="ECO:0000256" key="8">
    <source>
        <dbReference type="ARBA" id="ARBA00023160"/>
    </source>
</evidence>
<dbReference type="PANTHER" id="PTHR42853">
    <property type="entry name" value="ACETYL-COENZYME A CARBOXYLASE CARBOXYL TRANSFERASE SUBUNIT ALPHA"/>
    <property type="match status" value="1"/>
</dbReference>